<evidence type="ECO:0000313" key="3">
    <source>
        <dbReference type="Proteomes" id="UP001497516"/>
    </source>
</evidence>
<sequence length="88" mass="9293">MRVAFATTVADCVRGDGGGRSGDGNSLLGKVGSGWGTLFALAVTSFAFALHRNEIFSVLLISCAWWRPCAHGGDEACYSARDFMGLEC</sequence>
<protein>
    <submittedName>
        <fullName evidence="2">Uncharacterized protein</fullName>
    </submittedName>
</protein>
<accession>A0AAV2FYY9</accession>
<name>A0AAV2FYY9_9ROSI</name>
<dbReference type="EMBL" id="OZ034820">
    <property type="protein sequence ID" value="CAL1403586.1"/>
    <property type="molecule type" value="Genomic_DNA"/>
</dbReference>
<organism evidence="2 3">
    <name type="scientific">Linum trigynum</name>
    <dbReference type="NCBI Taxonomy" id="586398"/>
    <lineage>
        <taxon>Eukaryota</taxon>
        <taxon>Viridiplantae</taxon>
        <taxon>Streptophyta</taxon>
        <taxon>Embryophyta</taxon>
        <taxon>Tracheophyta</taxon>
        <taxon>Spermatophyta</taxon>
        <taxon>Magnoliopsida</taxon>
        <taxon>eudicotyledons</taxon>
        <taxon>Gunneridae</taxon>
        <taxon>Pentapetalae</taxon>
        <taxon>rosids</taxon>
        <taxon>fabids</taxon>
        <taxon>Malpighiales</taxon>
        <taxon>Linaceae</taxon>
        <taxon>Linum</taxon>
    </lineage>
</organism>
<gene>
    <name evidence="2" type="ORF">LTRI10_LOCUS43507</name>
</gene>
<keyword evidence="1" id="KW-1133">Transmembrane helix</keyword>
<reference evidence="2 3" key="1">
    <citation type="submission" date="2024-04" db="EMBL/GenBank/DDBJ databases">
        <authorList>
            <person name="Fracassetti M."/>
        </authorList>
    </citation>
    <scope>NUCLEOTIDE SEQUENCE [LARGE SCALE GENOMIC DNA]</scope>
</reference>
<keyword evidence="1" id="KW-0812">Transmembrane</keyword>
<feature type="transmembrane region" description="Helical" evidence="1">
    <location>
        <begin position="31"/>
        <end position="50"/>
    </location>
</feature>
<keyword evidence="3" id="KW-1185">Reference proteome</keyword>
<dbReference type="Proteomes" id="UP001497516">
    <property type="component" value="Chromosome 7"/>
</dbReference>
<proteinExistence type="predicted"/>
<evidence type="ECO:0000256" key="1">
    <source>
        <dbReference type="SAM" id="Phobius"/>
    </source>
</evidence>
<evidence type="ECO:0000313" key="2">
    <source>
        <dbReference type="EMBL" id="CAL1403586.1"/>
    </source>
</evidence>
<dbReference type="AlphaFoldDB" id="A0AAV2FYY9"/>
<keyword evidence="1" id="KW-0472">Membrane</keyword>